<sequence length="211" mass="23181">MFDIELAGHVPKASARGASVIWKEELPALGVGAAHGPRQGTKYRSGPCISMIASNLPGMFYASPHSRQEARLARNASAKASVWFIRRQTVQSEQAQNSLMMRLKSFTKKLQEAPCCQNLWSGDEISPTCVNGLFEAHGPRLPPEILRHFSVPLFNDIALNGLTLLIVQHEEPRLADRADGGIWKRGNLKLSVSISSANSYFVAAVYQHSKT</sequence>
<name>A0AAE0NT26_9PEZI</name>
<keyword evidence="2" id="KW-1185">Reference proteome</keyword>
<accession>A0AAE0NT26</accession>
<gene>
    <name evidence="1" type="ORF">B0H63DRAFT_152958</name>
</gene>
<dbReference type="Proteomes" id="UP001285441">
    <property type="component" value="Unassembled WGS sequence"/>
</dbReference>
<evidence type="ECO:0000313" key="1">
    <source>
        <dbReference type="EMBL" id="KAK3387213.1"/>
    </source>
</evidence>
<dbReference type="AlphaFoldDB" id="A0AAE0NT26"/>
<proteinExistence type="predicted"/>
<reference evidence="1" key="2">
    <citation type="submission" date="2023-06" db="EMBL/GenBank/DDBJ databases">
        <authorList>
            <consortium name="Lawrence Berkeley National Laboratory"/>
            <person name="Haridas S."/>
            <person name="Hensen N."/>
            <person name="Bonometti L."/>
            <person name="Westerberg I."/>
            <person name="Brannstrom I.O."/>
            <person name="Guillou S."/>
            <person name="Cros-Aarteil S."/>
            <person name="Calhoun S."/>
            <person name="Kuo A."/>
            <person name="Mondo S."/>
            <person name="Pangilinan J."/>
            <person name="Riley R."/>
            <person name="LaButti K."/>
            <person name="Andreopoulos B."/>
            <person name="Lipzen A."/>
            <person name="Chen C."/>
            <person name="Yanf M."/>
            <person name="Daum C."/>
            <person name="Ng V."/>
            <person name="Clum A."/>
            <person name="Steindorff A."/>
            <person name="Ohm R."/>
            <person name="Martin F."/>
            <person name="Silar P."/>
            <person name="Natvig D."/>
            <person name="Lalanne C."/>
            <person name="Gautier V."/>
            <person name="Ament-velasquez S.L."/>
            <person name="Kruys A."/>
            <person name="Hutchinson M.I."/>
            <person name="Powell A.J."/>
            <person name="Barry K."/>
            <person name="Miller A.N."/>
            <person name="Grigoriev I.V."/>
            <person name="Debuchy R."/>
            <person name="Gladieux P."/>
            <person name="Thoren M.H."/>
            <person name="Johannesson H."/>
        </authorList>
    </citation>
    <scope>NUCLEOTIDE SEQUENCE</scope>
    <source>
        <strain evidence="1">CBS 232.78</strain>
    </source>
</reference>
<protein>
    <submittedName>
        <fullName evidence="1">Uncharacterized protein</fullName>
    </submittedName>
</protein>
<organism evidence="1 2">
    <name type="scientific">Podospora didyma</name>
    <dbReference type="NCBI Taxonomy" id="330526"/>
    <lineage>
        <taxon>Eukaryota</taxon>
        <taxon>Fungi</taxon>
        <taxon>Dikarya</taxon>
        <taxon>Ascomycota</taxon>
        <taxon>Pezizomycotina</taxon>
        <taxon>Sordariomycetes</taxon>
        <taxon>Sordariomycetidae</taxon>
        <taxon>Sordariales</taxon>
        <taxon>Podosporaceae</taxon>
        <taxon>Podospora</taxon>
    </lineage>
</organism>
<reference evidence="1" key="1">
    <citation type="journal article" date="2023" name="Mol. Phylogenet. Evol.">
        <title>Genome-scale phylogeny and comparative genomics of the fungal order Sordariales.</title>
        <authorList>
            <person name="Hensen N."/>
            <person name="Bonometti L."/>
            <person name="Westerberg I."/>
            <person name="Brannstrom I.O."/>
            <person name="Guillou S."/>
            <person name="Cros-Aarteil S."/>
            <person name="Calhoun S."/>
            <person name="Haridas S."/>
            <person name="Kuo A."/>
            <person name="Mondo S."/>
            <person name="Pangilinan J."/>
            <person name="Riley R."/>
            <person name="LaButti K."/>
            <person name="Andreopoulos B."/>
            <person name="Lipzen A."/>
            <person name="Chen C."/>
            <person name="Yan M."/>
            <person name="Daum C."/>
            <person name="Ng V."/>
            <person name="Clum A."/>
            <person name="Steindorff A."/>
            <person name="Ohm R.A."/>
            <person name="Martin F."/>
            <person name="Silar P."/>
            <person name="Natvig D.O."/>
            <person name="Lalanne C."/>
            <person name="Gautier V."/>
            <person name="Ament-Velasquez S.L."/>
            <person name="Kruys A."/>
            <person name="Hutchinson M.I."/>
            <person name="Powell A.J."/>
            <person name="Barry K."/>
            <person name="Miller A.N."/>
            <person name="Grigoriev I.V."/>
            <person name="Debuchy R."/>
            <person name="Gladieux P."/>
            <person name="Hiltunen Thoren M."/>
            <person name="Johannesson H."/>
        </authorList>
    </citation>
    <scope>NUCLEOTIDE SEQUENCE</scope>
    <source>
        <strain evidence="1">CBS 232.78</strain>
    </source>
</reference>
<dbReference type="EMBL" id="JAULSW010000003">
    <property type="protein sequence ID" value="KAK3387213.1"/>
    <property type="molecule type" value="Genomic_DNA"/>
</dbReference>
<evidence type="ECO:0000313" key="2">
    <source>
        <dbReference type="Proteomes" id="UP001285441"/>
    </source>
</evidence>
<comment type="caution">
    <text evidence="1">The sequence shown here is derived from an EMBL/GenBank/DDBJ whole genome shotgun (WGS) entry which is preliminary data.</text>
</comment>